<feature type="compositionally biased region" description="Basic and acidic residues" evidence="1">
    <location>
        <begin position="24"/>
        <end position="34"/>
    </location>
</feature>
<feature type="compositionally biased region" description="Basic and acidic residues" evidence="1">
    <location>
        <begin position="341"/>
        <end position="351"/>
    </location>
</feature>
<feature type="region of interest" description="Disordered" evidence="1">
    <location>
        <begin position="1"/>
        <end position="51"/>
    </location>
</feature>
<keyword evidence="3" id="KW-1185">Reference proteome</keyword>
<dbReference type="Pfam" id="PF13975">
    <property type="entry name" value="gag-asp_proteas"/>
    <property type="match status" value="1"/>
</dbReference>
<dbReference type="GO" id="GO:0006508">
    <property type="term" value="P:proteolysis"/>
    <property type="evidence" value="ECO:0007669"/>
    <property type="project" value="InterPro"/>
</dbReference>
<dbReference type="CDD" id="cd00303">
    <property type="entry name" value="retropepsin_like"/>
    <property type="match status" value="1"/>
</dbReference>
<feature type="region of interest" description="Disordered" evidence="1">
    <location>
        <begin position="86"/>
        <end position="116"/>
    </location>
</feature>
<dbReference type="AlphaFoldDB" id="A0A8W8HNW3"/>
<name>A0A8W8HNW3_MAGGI</name>
<evidence type="ECO:0008006" key="4">
    <source>
        <dbReference type="Google" id="ProtNLM"/>
    </source>
</evidence>
<feature type="compositionally biased region" description="Basic and acidic residues" evidence="1">
    <location>
        <begin position="296"/>
        <end position="314"/>
    </location>
</feature>
<evidence type="ECO:0000313" key="3">
    <source>
        <dbReference type="Proteomes" id="UP000005408"/>
    </source>
</evidence>
<feature type="compositionally biased region" description="Polar residues" evidence="1">
    <location>
        <begin position="105"/>
        <end position="114"/>
    </location>
</feature>
<dbReference type="SUPFAM" id="SSF50630">
    <property type="entry name" value="Acid proteases"/>
    <property type="match status" value="1"/>
</dbReference>
<dbReference type="InterPro" id="IPR001969">
    <property type="entry name" value="Aspartic_peptidase_AS"/>
</dbReference>
<dbReference type="GO" id="GO:0004190">
    <property type="term" value="F:aspartic-type endopeptidase activity"/>
    <property type="evidence" value="ECO:0007669"/>
    <property type="project" value="InterPro"/>
</dbReference>
<feature type="region of interest" description="Disordered" evidence="1">
    <location>
        <begin position="296"/>
        <end position="405"/>
    </location>
</feature>
<reference evidence="2" key="1">
    <citation type="submission" date="2022-08" db="UniProtKB">
        <authorList>
            <consortium name="EnsemblMetazoa"/>
        </authorList>
    </citation>
    <scope>IDENTIFICATION</scope>
    <source>
        <strain evidence="2">05x7-T-G4-1.051#20</strain>
    </source>
</reference>
<accession>A0A8W8HNW3</accession>
<sequence>MSALGKELRQLHDGLPKTAKKSHARDSSIPDSRHTTLLGDKSYKSSGAKPKQLKKTTSFLGYDEPSFVENLNELTSRKQRVSKCLLDKTKSSDQGPSKNGLPKSNKPNTKSSAGRSGVTYKVGEAGMFLNALVNDKVVKLLVDSGATLSILSPDVLNSVGFGNSQLVRLSKPIVTANDSPLKTDSLLTINMQLGNDNFAQAYAVAEIEVDGILGLSFLKDHHCFMDMDSLSLKVGGKRHALHMEARSEEDYKGPVFKCAMRTFQCLVCDFCNNKEANLKRHKKRCHPGLAKEEDVKLGSKENKCEEMREQREDDWLAQDPGDLIGEISDEDSDKEDDEDTTSDKEAGSQEKEVDESLLEGRMFRKPTTPLLPIISKQKSSDVHLSPAQPKTLRKEDQSVQTSLSV</sequence>
<protein>
    <recommendedName>
        <fullName evidence="4">Peptidase A2 domain-containing protein</fullName>
    </recommendedName>
</protein>
<feature type="compositionally biased region" description="Basic and acidic residues" evidence="1">
    <location>
        <begin position="1"/>
        <end position="15"/>
    </location>
</feature>
<evidence type="ECO:0000313" key="2">
    <source>
        <dbReference type="EnsemblMetazoa" id="G10393.2:cds"/>
    </source>
</evidence>
<dbReference type="EnsemblMetazoa" id="G10393.2">
    <property type="protein sequence ID" value="G10393.2:cds"/>
    <property type="gene ID" value="G10393"/>
</dbReference>
<dbReference type="PROSITE" id="PS00141">
    <property type="entry name" value="ASP_PROTEASE"/>
    <property type="match status" value="1"/>
</dbReference>
<evidence type="ECO:0000256" key="1">
    <source>
        <dbReference type="SAM" id="MobiDB-lite"/>
    </source>
</evidence>
<dbReference type="Proteomes" id="UP000005408">
    <property type="component" value="Unassembled WGS sequence"/>
</dbReference>
<feature type="compositionally biased region" description="Acidic residues" evidence="1">
    <location>
        <begin position="327"/>
        <end position="340"/>
    </location>
</feature>
<dbReference type="Gene3D" id="2.40.70.10">
    <property type="entry name" value="Acid Proteases"/>
    <property type="match status" value="1"/>
</dbReference>
<dbReference type="InterPro" id="IPR021109">
    <property type="entry name" value="Peptidase_aspartic_dom_sf"/>
</dbReference>
<organism evidence="2 3">
    <name type="scientific">Magallana gigas</name>
    <name type="common">Pacific oyster</name>
    <name type="synonym">Crassostrea gigas</name>
    <dbReference type="NCBI Taxonomy" id="29159"/>
    <lineage>
        <taxon>Eukaryota</taxon>
        <taxon>Metazoa</taxon>
        <taxon>Spiralia</taxon>
        <taxon>Lophotrochozoa</taxon>
        <taxon>Mollusca</taxon>
        <taxon>Bivalvia</taxon>
        <taxon>Autobranchia</taxon>
        <taxon>Pteriomorphia</taxon>
        <taxon>Ostreida</taxon>
        <taxon>Ostreoidea</taxon>
        <taxon>Ostreidae</taxon>
        <taxon>Magallana</taxon>
    </lineage>
</organism>
<proteinExistence type="predicted"/>